<protein>
    <submittedName>
        <fullName evidence="1">Uncharacterized protein</fullName>
    </submittedName>
</protein>
<sequence length="99" mass="11194">MHCYIIKEIWRKSYRKYTYVLLSVIPPAGYLTQPLVKNKFDVVLLALIRTTQITPETSTWAQARQQAITSIIRLVETVGIQKDGKGLDVGSCAVRCLLV</sequence>
<gene>
    <name evidence="1" type="ORF">E2C01_063336</name>
</gene>
<evidence type="ECO:0000313" key="1">
    <source>
        <dbReference type="EMBL" id="MPC69121.1"/>
    </source>
</evidence>
<reference evidence="1 2" key="1">
    <citation type="submission" date="2019-05" db="EMBL/GenBank/DDBJ databases">
        <title>Another draft genome of Portunus trituberculatus and its Hox gene families provides insights of decapod evolution.</title>
        <authorList>
            <person name="Jeong J.-H."/>
            <person name="Song I."/>
            <person name="Kim S."/>
            <person name="Choi T."/>
            <person name="Kim D."/>
            <person name="Ryu S."/>
            <person name="Kim W."/>
        </authorList>
    </citation>
    <scope>NUCLEOTIDE SEQUENCE [LARGE SCALE GENOMIC DNA]</scope>
    <source>
        <tissue evidence="1">Muscle</tissue>
    </source>
</reference>
<name>A0A5B7H8W7_PORTR</name>
<keyword evidence="2" id="KW-1185">Reference proteome</keyword>
<accession>A0A5B7H8W7</accession>
<evidence type="ECO:0000313" key="2">
    <source>
        <dbReference type="Proteomes" id="UP000324222"/>
    </source>
</evidence>
<dbReference type="Proteomes" id="UP000324222">
    <property type="component" value="Unassembled WGS sequence"/>
</dbReference>
<organism evidence="1 2">
    <name type="scientific">Portunus trituberculatus</name>
    <name type="common">Swimming crab</name>
    <name type="synonym">Neptunus trituberculatus</name>
    <dbReference type="NCBI Taxonomy" id="210409"/>
    <lineage>
        <taxon>Eukaryota</taxon>
        <taxon>Metazoa</taxon>
        <taxon>Ecdysozoa</taxon>
        <taxon>Arthropoda</taxon>
        <taxon>Crustacea</taxon>
        <taxon>Multicrustacea</taxon>
        <taxon>Malacostraca</taxon>
        <taxon>Eumalacostraca</taxon>
        <taxon>Eucarida</taxon>
        <taxon>Decapoda</taxon>
        <taxon>Pleocyemata</taxon>
        <taxon>Brachyura</taxon>
        <taxon>Eubrachyura</taxon>
        <taxon>Portunoidea</taxon>
        <taxon>Portunidae</taxon>
        <taxon>Portuninae</taxon>
        <taxon>Portunus</taxon>
    </lineage>
</organism>
<comment type="caution">
    <text evidence="1">The sequence shown here is derived from an EMBL/GenBank/DDBJ whole genome shotgun (WGS) entry which is preliminary data.</text>
</comment>
<dbReference type="EMBL" id="VSRR010028919">
    <property type="protein sequence ID" value="MPC69121.1"/>
    <property type="molecule type" value="Genomic_DNA"/>
</dbReference>
<proteinExistence type="predicted"/>
<dbReference type="AlphaFoldDB" id="A0A5B7H8W7"/>
<dbReference type="OrthoDB" id="6336275at2759"/>